<accession>A0A6V6YPK3</accession>
<sequence>MTISKLINKKLFAGIVTLALFSCSDPWSDRENNGDDNLNITLSEAIASNPETSKFAELLVQSGYDKILSGSKTYTVFTPTNEAMTQVDASLLNTPEKVTAFVQNHIALTAYSSIRKDASEKIKMLGSKYLLFKGNATIGDATIVTADKYAANGVFHIINRSLAPKKNIWEYINSQTASSSMSNYLVSLNELNIYDSDITAKENAVPGVLADSLSNSFLKNVYNVNNEKNSYTLFLIEDEGYNAEVDKLRPYLNKSTADSTTTYSSYFTVRDMVFPKAYMPNELPDKLTLTTRFGVKVEIDKTQIVGEPVVLSNGIVYRMKKVDVPLTDRLVTTKIEGENNTSFAPSNLRSKIFYREQKDLNNIFFKDVMVYNSGATLFQLNYKATDLFSTKYDVYWRAVNINNYSSNATVFQQRLIVGTVIRDNVNYPDEAIKNFGFKNVEIGVYTDVYLGEFTLTNAQDIDKITLFGANTTTVGNNTMILDYLKFVPVVK</sequence>
<dbReference type="Proteomes" id="UP000556700">
    <property type="component" value="Unassembled WGS sequence"/>
</dbReference>
<dbReference type="SUPFAM" id="SSF82153">
    <property type="entry name" value="FAS1 domain"/>
    <property type="match status" value="1"/>
</dbReference>
<dbReference type="InterPro" id="IPR000782">
    <property type="entry name" value="FAS1_domain"/>
</dbReference>
<keyword evidence="3" id="KW-1185">Reference proteome</keyword>
<dbReference type="PROSITE" id="PS50213">
    <property type="entry name" value="FAS1"/>
    <property type="match status" value="1"/>
</dbReference>
<dbReference type="InterPro" id="IPR036378">
    <property type="entry name" value="FAS1_dom_sf"/>
</dbReference>
<dbReference type="PANTHER" id="PTHR10900">
    <property type="entry name" value="PERIOSTIN-RELATED"/>
    <property type="match status" value="1"/>
</dbReference>
<comment type="caution">
    <text evidence="2">The sequence shown here is derived from an EMBL/GenBank/DDBJ whole genome shotgun (WGS) entry which is preliminary data.</text>
</comment>
<dbReference type="Pfam" id="PF02469">
    <property type="entry name" value="Fasciclin"/>
    <property type="match status" value="1"/>
</dbReference>
<reference evidence="2 3" key="1">
    <citation type="submission" date="2020-06" db="EMBL/GenBank/DDBJ databases">
        <authorList>
            <person name="Criscuolo A."/>
        </authorList>
    </citation>
    <scope>NUCLEOTIDE SEQUENCE [LARGE SCALE GENOMIC DNA]</scope>
    <source>
        <strain evidence="3">CIP 110025</strain>
    </source>
</reference>
<dbReference type="RefSeq" id="WP_031457207.1">
    <property type="nucleotide sequence ID" value="NZ_CAIJDO010000066.1"/>
</dbReference>
<organism evidence="2 3">
    <name type="scientific">Flavobacterium chungangense</name>
    <dbReference type="NCBI Taxonomy" id="554283"/>
    <lineage>
        <taxon>Bacteria</taxon>
        <taxon>Pseudomonadati</taxon>
        <taxon>Bacteroidota</taxon>
        <taxon>Flavobacteriia</taxon>
        <taxon>Flavobacteriales</taxon>
        <taxon>Flavobacteriaceae</taxon>
        <taxon>Flavobacterium</taxon>
    </lineage>
</organism>
<dbReference type="SMART" id="SM00554">
    <property type="entry name" value="FAS1"/>
    <property type="match status" value="1"/>
</dbReference>
<dbReference type="InterPro" id="IPR050904">
    <property type="entry name" value="Adhesion/Biosynth-related"/>
</dbReference>
<protein>
    <recommendedName>
        <fullName evidence="1">FAS1 domain-containing protein</fullName>
    </recommendedName>
</protein>
<evidence type="ECO:0000259" key="1">
    <source>
        <dbReference type="PROSITE" id="PS50213"/>
    </source>
</evidence>
<name>A0A6V6YPK3_9FLAO</name>
<evidence type="ECO:0000313" key="2">
    <source>
        <dbReference type="EMBL" id="CAD0001254.1"/>
    </source>
</evidence>
<dbReference type="EMBL" id="CAIJDO010000066">
    <property type="protein sequence ID" value="CAD0001254.1"/>
    <property type="molecule type" value="Genomic_DNA"/>
</dbReference>
<feature type="domain" description="FAS1" evidence="1">
    <location>
        <begin position="39"/>
        <end position="162"/>
    </location>
</feature>
<dbReference type="Gene3D" id="2.30.180.10">
    <property type="entry name" value="FAS1 domain"/>
    <property type="match status" value="1"/>
</dbReference>
<evidence type="ECO:0000313" key="3">
    <source>
        <dbReference type="Proteomes" id="UP000556700"/>
    </source>
</evidence>
<gene>
    <name evidence="2" type="ORF">FLACHUCJ7_00440</name>
</gene>
<dbReference type="PANTHER" id="PTHR10900:SF77">
    <property type="entry name" value="FI19380P1"/>
    <property type="match status" value="1"/>
</dbReference>
<proteinExistence type="predicted"/>
<dbReference type="PROSITE" id="PS51257">
    <property type="entry name" value="PROKAR_LIPOPROTEIN"/>
    <property type="match status" value="1"/>
</dbReference>
<dbReference type="AlphaFoldDB" id="A0A6V6YPK3"/>